<proteinExistence type="inferred from homology"/>
<dbReference type="GO" id="GO:0005886">
    <property type="term" value="C:plasma membrane"/>
    <property type="evidence" value="ECO:0007669"/>
    <property type="project" value="UniProtKB-SubCell"/>
</dbReference>
<evidence type="ECO:0000259" key="10">
    <source>
        <dbReference type="PROSITE" id="PS52015"/>
    </source>
</evidence>
<keyword evidence="3" id="KW-0813">Transport</keyword>
<dbReference type="STRING" id="596151.DesfrDRAFT_0928"/>
<evidence type="ECO:0000256" key="2">
    <source>
        <dbReference type="ARBA" id="ARBA00006555"/>
    </source>
</evidence>
<dbReference type="InterPro" id="IPR006260">
    <property type="entry name" value="TonB/TolA_C"/>
</dbReference>
<gene>
    <name evidence="11" type="ORF">DesfrDRAFT_0928</name>
</gene>
<evidence type="ECO:0000313" key="12">
    <source>
        <dbReference type="Proteomes" id="UP000006250"/>
    </source>
</evidence>
<accession>E1JTH9</accession>
<keyword evidence="6" id="KW-0812">Transmembrane</keyword>
<dbReference type="GO" id="GO:0030288">
    <property type="term" value="C:outer membrane-bounded periplasmic space"/>
    <property type="evidence" value="ECO:0007669"/>
    <property type="project" value="InterPro"/>
</dbReference>
<evidence type="ECO:0000256" key="9">
    <source>
        <dbReference type="ARBA" id="ARBA00023136"/>
    </source>
</evidence>
<dbReference type="InterPro" id="IPR051045">
    <property type="entry name" value="TonB-dependent_transducer"/>
</dbReference>
<evidence type="ECO:0000313" key="11">
    <source>
        <dbReference type="EMBL" id="EFL52439.1"/>
    </source>
</evidence>
<dbReference type="eggNOG" id="COG0810">
    <property type="taxonomic scope" value="Bacteria"/>
</dbReference>
<dbReference type="Proteomes" id="UP000006250">
    <property type="component" value="Unassembled WGS sequence"/>
</dbReference>
<dbReference type="SUPFAM" id="SSF74653">
    <property type="entry name" value="TolA/TonB C-terminal domain"/>
    <property type="match status" value="1"/>
</dbReference>
<dbReference type="OrthoDB" id="9810145at2"/>
<dbReference type="NCBIfam" id="TIGR01352">
    <property type="entry name" value="tonB_Cterm"/>
    <property type="match status" value="1"/>
</dbReference>
<name>E1JTH9_SOLFR</name>
<dbReference type="Pfam" id="PF03544">
    <property type="entry name" value="TonB_C"/>
    <property type="match status" value="1"/>
</dbReference>
<keyword evidence="7" id="KW-0653">Protein transport</keyword>
<reference evidence="11 12" key="1">
    <citation type="submission" date="2010-08" db="EMBL/GenBank/DDBJ databases">
        <title>The draft genome of Desulfovibrio fructosovorans JJ.</title>
        <authorList>
            <consortium name="US DOE Joint Genome Institute (JGI-PGF)"/>
            <person name="Lucas S."/>
            <person name="Copeland A."/>
            <person name="Lapidus A."/>
            <person name="Cheng J.-F."/>
            <person name="Bruce D."/>
            <person name="Goodwin L."/>
            <person name="Pitluck S."/>
            <person name="Land M.L."/>
            <person name="Hauser L."/>
            <person name="Chang Y.-J."/>
            <person name="Jeffries C."/>
            <person name="Wall J.D."/>
            <person name="Stahl D.A."/>
            <person name="Arkin A.P."/>
            <person name="Dehal P."/>
            <person name="Stolyar S.M."/>
            <person name="Hazen T.C."/>
            <person name="Woyke T.J."/>
        </authorList>
    </citation>
    <scope>NUCLEOTIDE SEQUENCE [LARGE SCALE GENOMIC DNA]</scope>
    <source>
        <strain evidence="11 12">JJ</strain>
    </source>
</reference>
<dbReference type="AlphaFoldDB" id="E1JTH9"/>
<organism evidence="11 12">
    <name type="scientific">Solidesulfovibrio fructosivorans JJ]</name>
    <dbReference type="NCBI Taxonomy" id="596151"/>
    <lineage>
        <taxon>Bacteria</taxon>
        <taxon>Pseudomonadati</taxon>
        <taxon>Thermodesulfobacteriota</taxon>
        <taxon>Desulfovibrionia</taxon>
        <taxon>Desulfovibrionales</taxon>
        <taxon>Desulfovibrionaceae</taxon>
        <taxon>Solidesulfovibrio</taxon>
    </lineage>
</organism>
<dbReference type="GO" id="GO:0055085">
    <property type="term" value="P:transmembrane transport"/>
    <property type="evidence" value="ECO:0007669"/>
    <property type="project" value="InterPro"/>
</dbReference>
<dbReference type="GO" id="GO:0015031">
    <property type="term" value="P:protein transport"/>
    <property type="evidence" value="ECO:0007669"/>
    <property type="project" value="UniProtKB-KW"/>
</dbReference>
<comment type="caution">
    <text evidence="11">The sequence shown here is derived from an EMBL/GenBank/DDBJ whole genome shotgun (WGS) entry which is preliminary data.</text>
</comment>
<dbReference type="GO" id="GO:0031992">
    <property type="term" value="F:energy transducer activity"/>
    <property type="evidence" value="ECO:0007669"/>
    <property type="project" value="InterPro"/>
</dbReference>
<keyword evidence="12" id="KW-1185">Reference proteome</keyword>
<dbReference type="Gene3D" id="3.30.1150.10">
    <property type="match status" value="1"/>
</dbReference>
<keyword evidence="5" id="KW-0997">Cell inner membrane</keyword>
<dbReference type="PANTHER" id="PTHR33446">
    <property type="entry name" value="PROTEIN TONB-RELATED"/>
    <property type="match status" value="1"/>
</dbReference>
<dbReference type="EMBL" id="AECZ01000004">
    <property type="protein sequence ID" value="EFL52439.1"/>
    <property type="molecule type" value="Genomic_DNA"/>
</dbReference>
<evidence type="ECO:0000256" key="5">
    <source>
        <dbReference type="ARBA" id="ARBA00022519"/>
    </source>
</evidence>
<dbReference type="InterPro" id="IPR003538">
    <property type="entry name" value="TonB"/>
</dbReference>
<comment type="subcellular location">
    <subcellularLocation>
        <location evidence="1">Cell inner membrane</location>
        <topology evidence="1">Single-pass membrane protein</topology>
        <orientation evidence="1">Periplasmic side</orientation>
    </subcellularLocation>
</comment>
<dbReference type="InterPro" id="IPR037682">
    <property type="entry name" value="TonB_C"/>
</dbReference>
<sequence length="112" mass="12012">MGKTAGPSHMIGGMGVYDAAVVDIPPKIINRELPQYPPSARRLRLEGTVLVSMIIDSQGKPTHCTIRKAEPKGVFEESALAAAHSYRFVPGKVGGQSVATLVLVPFHFKMAN</sequence>
<evidence type="ECO:0000256" key="4">
    <source>
        <dbReference type="ARBA" id="ARBA00022475"/>
    </source>
</evidence>
<evidence type="ECO:0000256" key="6">
    <source>
        <dbReference type="ARBA" id="ARBA00022692"/>
    </source>
</evidence>
<evidence type="ECO:0000256" key="7">
    <source>
        <dbReference type="ARBA" id="ARBA00022927"/>
    </source>
</evidence>
<feature type="domain" description="TonB C-terminal" evidence="10">
    <location>
        <begin position="21"/>
        <end position="112"/>
    </location>
</feature>
<evidence type="ECO:0000256" key="3">
    <source>
        <dbReference type="ARBA" id="ARBA00022448"/>
    </source>
</evidence>
<evidence type="ECO:0000256" key="1">
    <source>
        <dbReference type="ARBA" id="ARBA00004383"/>
    </source>
</evidence>
<evidence type="ECO:0000256" key="8">
    <source>
        <dbReference type="ARBA" id="ARBA00022989"/>
    </source>
</evidence>
<keyword evidence="8" id="KW-1133">Transmembrane helix</keyword>
<dbReference type="GO" id="GO:0015891">
    <property type="term" value="P:siderophore transport"/>
    <property type="evidence" value="ECO:0007669"/>
    <property type="project" value="InterPro"/>
</dbReference>
<dbReference type="RefSeq" id="WP_005991554.1">
    <property type="nucleotide sequence ID" value="NZ_AECZ01000004.1"/>
</dbReference>
<dbReference type="PRINTS" id="PR01374">
    <property type="entry name" value="TONBPROTEIN"/>
</dbReference>
<comment type="similarity">
    <text evidence="2">Belongs to the TonB family.</text>
</comment>
<dbReference type="PROSITE" id="PS52015">
    <property type="entry name" value="TONB_CTD"/>
    <property type="match status" value="1"/>
</dbReference>
<keyword evidence="9" id="KW-0472">Membrane</keyword>
<protein>
    <submittedName>
        <fullName evidence="11">TonB family protein</fullName>
    </submittedName>
</protein>
<keyword evidence="4" id="KW-1003">Cell membrane</keyword>